<protein>
    <recommendedName>
        <fullName evidence="2">DUF6824 domain-containing protein</fullName>
    </recommendedName>
</protein>
<feature type="region of interest" description="Disordered" evidence="1">
    <location>
        <begin position="198"/>
        <end position="246"/>
    </location>
</feature>
<dbReference type="EMBL" id="HBFR01021507">
    <property type="protein sequence ID" value="CAD8888307.1"/>
    <property type="molecule type" value="Transcribed_RNA"/>
</dbReference>
<feature type="domain" description="DUF6824" evidence="2">
    <location>
        <begin position="25"/>
        <end position="110"/>
    </location>
</feature>
<sequence length="425" mass="45508">MTPKTLGAIGSPAVSKGIKEPGPNDVLSGRGSRSNHHEGNIRFRDLVSKWRPKYIASEKNDKPAISLLVVAQIRSLDPPGRFLTLDKKNRLWNDIGNKRAHEKVSQAMRDGPSRHVVRVDPHLQALVRSTLREKMSQTKQQNNGASPHNFPLLNRPALQKKLVQTKQQGKGTSRKMQPSLSLVVANPASNATQYEQTFRKGGPVDSPSLLSPSNSPKEESDLKMHENLSTKKRKRPELLSMSSSKKDYRNLVNNSLVAGDCGLRKSPTSLPPGPLPTIQSARDARNEGGAEGTHGPKAASPHLWSSDEFAAASHLMNFRGTLLLKNSRAAGILPSAVRSVPLPQPAATPATAALPISSVPTSAAPLSVAGVPLPPRGPQTPPVPPKEARLAACQDIVSTVGHSVSTEATGGRGFLPLLTKMLDAS</sequence>
<feature type="compositionally biased region" description="Basic and acidic residues" evidence="1">
    <location>
        <begin position="216"/>
        <end position="229"/>
    </location>
</feature>
<reference evidence="3" key="1">
    <citation type="submission" date="2021-01" db="EMBL/GenBank/DDBJ databases">
        <authorList>
            <person name="Corre E."/>
            <person name="Pelletier E."/>
            <person name="Niang G."/>
            <person name="Scheremetjew M."/>
            <person name="Finn R."/>
            <person name="Kale V."/>
            <person name="Holt S."/>
            <person name="Cochrane G."/>
            <person name="Meng A."/>
            <person name="Brown T."/>
            <person name="Cohen L."/>
        </authorList>
    </citation>
    <scope>NUCLEOTIDE SEQUENCE</scope>
    <source>
        <strain evidence="3">308</strain>
    </source>
</reference>
<organism evidence="3">
    <name type="scientific">Corethron hystrix</name>
    <dbReference type="NCBI Taxonomy" id="216773"/>
    <lineage>
        <taxon>Eukaryota</taxon>
        <taxon>Sar</taxon>
        <taxon>Stramenopiles</taxon>
        <taxon>Ochrophyta</taxon>
        <taxon>Bacillariophyta</taxon>
        <taxon>Coscinodiscophyceae</taxon>
        <taxon>Corethrophycidae</taxon>
        <taxon>Corethrales</taxon>
        <taxon>Corethraceae</taxon>
        <taxon>Corethron</taxon>
    </lineage>
</organism>
<feature type="region of interest" description="Disordered" evidence="1">
    <location>
        <begin position="1"/>
        <end position="40"/>
    </location>
</feature>
<evidence type="ECO:0000259" key="2">
    <source>
        <dbReference type="Pfam" id="PF20710"/>
    </source>
</evidence>
<dbReference type="InterPro" id="IPR049227">
    <property type="entry name" value="DUF6824"/>
</dbReference>
<name>A0A7S1FUC5_9STRA</name>
<dbReference type="AlphaFoldDB" id="A0A7S1FUC5"/>
<accession>A0A7S1FUC5</accession>
<dbReference type="Pfam" id="PF20710">
    <property type="entry name" value="DUF6824"/>
    <property type="match status" value="1"/>
</dbReference>
<evidence type="ECO:0000313" key="3">
    <source>
        <dbReference type="EMBL" id="CAD8888307.1"/>
    </source>
</evidence>
<gene>
    <name evidence="3" type="ORF">CHYS00102_LOCUS15505</name>
</gene>
<evidence type="ECO:0000256" key="1">
    <source>
        <dbReference type="SAM" id="MobiDB-lite"/>
    </source>
</evidence>
<proteinExistence type="predicted"/>
<feature type="region of interest" description="Disordered" evidence="1">
    <location>
        <begin position="263"/>
        <end position="302"/>
    </location>
</feature>
<feature type="compositionally biased region" description="Low complexity" evidence="1">
    <location>
        <begin position="206"/>
        <end position="215"/>
    </location>
</feature>